<dbReference type="GO" id="GO:0015628">
    <property type="term" value="P:protein secretion by the type II secretion system"/>
    <property type="evidence" value="ECO:0007669"/>
    <property type="project" value="TreeGrafter"/>
</dbReference>
<dbReference type="PATRIC" id="fig|1618545.3.peg.397"/>
<dbReference type="PANTHER" id="PTHR30012">
    <property type="entry name" value="GENERAL SECRETION PATHWAY PROTEIN"/>
    <property type="match status" value="1"/>
</dbReference>
<reference evidence="10 11" key="1">
    <citation type="journal article" date="2015" name="Nature">
        <title>rRNA introns, odd ribosomes, and small enigmatic genomes across a large radiation of phyla.</title>
        <authorList>
            <person name="Brown C.T."/>
            <person name="Hug L.A."/>
            <person name="Thomas B.C."/>
            <person name="Sharon I."/>
            <person name="Castelle C.J."/>
            <person name="Singh A."/>
            <person name="Wilkins M.J."/>
            <person name="Williams K.H."/>
            <person name="Banfield J.F."/>
        </authorList>
    </citation>
    <scope>NUCLEOTIDE SEQUENCE [LARGE SCALE GENOMIC DNA]</scope>
</reference>
<evidence type="ECO:0000256" key="3">
    <source>
        <dbReference type="ARBA" id="ARBA00022475"/>
    </source>
</evidence>
<dbReference type="AlphaFoldDB" id="A0A0G0K9F8"/>
<keyword evidence="7 8" id="KW-0472">Membrane</keyword>
<dbReference type="InterPro" id="IPR018076">
    <property type="entry name" value="T2SS_GspF_dom"/>
</dbReference>
<dbReference type="InterPro" id="IPR042094">
    <property type="entry name" value="T2SS_GspF_sf"/>
</dbReference>
<evidence type="ECO:0000259" key="9">
    <source>
        <dbReference type="Pfam" id="PF00482"/>
    </source>
</evidence>
<dbReference type="Pfam" id="PF00482">
    <property type="entry name" value="T2SSF"/>
    <property type="match status" value="2"/>
</dbReference>
<protein>
    <recommendedName>
        <fullName evidence="9">Type II secretion system protein GspF domain-containing protein</fullName>
    </recommendedName>
</protein>
<feature type="transmembrane region" description="Helical" evidence="8">
    <location>
        <begin position="166"/>
        <end position="189"/>
    </location>
</feature>
<evidence type="ECO:0000256" key="8">
    <source>
        <dbReference type="SAM" id="Phobius"/>
    </source>
</evidence>
<feature type="transmembrane region" description="Helical" evidence="8">
    <location>
        <begin position="220"/>
        <end position="238"/>
    </location>
</feature>
<comment type="similarity">
    <text evidence="2">Belongs to the GSP F family.</text>
</comment>
<keyword evidence="4" id="KW-0997">Cell inner membrane</keyword>
<comment type="caution">
    <text evidence="10">The sequence shown here is derived from an EMBL/GenBank/DDBJ whole genome shotgun (WGS) entry which is preliminary data.</text>
</comment>
<evidence type="ECO:0000256" key="2">
    <source>
        <dbReference type="ARBA" id="ARBA00005745"/>
    </source>
</evidence>
<sequence length="401" mass="44350">MKRYRYKARSDKGELLSGEVEANSSEHAVKLIRQRGYVVIALTPIRTFNLSIFDSFKNRISKGDVTTFTRQFATMINAGLPITEALLILRTQSGGSMQRVISALLADVEEGQSLSSSMVKYPNAFSKTYVALVKSGEVGGVLDDVLGKLADDMEKQQEFTGKVKGAMLYPIIVVVGMIIVALVMMIFVIPRMTSLYEQFEIDLPISTKILITTSRLSVKFWPMLLVGIFVVLWWFKIYTATKKGRKRVDELIFKLPVIGDLQRQIILTDFTRTMSLMVGSGVSILEALNVASEVSGNLVLSEALADTAKMVEKGFPLAFAFSKHPEAFPFLVSQMIAVGEETGKMDEVLAKLSHVFEIESEQKVKALTTLIEPIILIVLGVGVAFLVISIIMPIYSLTTNL</sequence>
<evidence type="ECO:0000313" key="10">
    <source>
        <dbReference type="EMBL" id="KKQ37221.1"/>
    </source>
</evidence>
<dbReference type="PANTHER" id="PTHR30012:SF0">
    <property type="entry name" value="TYPE II SECRETION SYSTEM PROTEIN F-RELATED"/>
    <property type="match status" value="1"/>
</dbReference>
<keyword evidence="5 8" id="KW-0812">Transmembrane</keyword>
<gene>
    <name evidence="10" type="ORF">US53_C0024G0009</name>
</gene>
<dbReference type="STRING" id="1618545.US53_C0024G0009"/>
<evidence type="ECO:0000256" key="4">
    <source>
        <dbReference type="ARBA" id="ARBA00022519"/>
    </source>
</evidence>
<evidence type="ECO:0000313" key="11">
    <source>
        <dbReference type="Proteomes" id="UP000034591"/>
    </source>
</evidence>
<proteinExistence type="inferred from homology"/>
<comment type="subcellular location">
    <subcellularLocation>
        <location evidence="1">Cell inner membrane</location>
        <topology evidence="1">Multi-pass membrane protein</topology>
    </subcellularLocation>
</comment>
<accession>A0A0G0K9F8</accession>
<evidence type="ECO:0000256" key="5">
    <source>
        <dbReference type="ARBA" id="ARBA00022692"/>
    </source>
</evidence>
<dbReference type="FunFam" id="1.20.81.30:FF:000001">
    <property type="entry name" value="Type II secretion system protein F"/>
    <property type="match status" value="2"/>
</dbReference>
<dbReference type="Proteomes" id="UP000034591">
    <property type="component" value="Unassembled WGS sequence"/>
</dbReference>
<dbReference type="EMBL" id="LBTI01000024">
    <property type="protein sequence ID" value="KKQ37221.1"/>
    <property type="molecule type" value="Genomic_DNA"/>
</dbReference>
<dbReference type="PRINTS" id="PR00812">
    <property type="entry name" value="BCTERIALGSPF"/>
</dbReference>
<keyword evidence="6 8" id="KW-1133">Transmembrane helix</keyword>
<feature type="domain" description="Type II secretion system protein GspF" evidence="9">
    <location>
        <begin position="68"/>
        <end position="190"/>
    </location>
</feature>
<evidence type="ECO:0000256" key="6">
    <source>
        <dbReference type="ARBA" id="ARBA00022989"/>
    </source>
</evidence>
<evidence type="ECO:0000256" key="1">
    <source>
        <dbReference type="ARBA" id="ARBA00004429"/>
    </source>
</evidence>
<keyword evidence="3" id="KW-1003">Cell membrane</keyword>
<feature type="transmembrane region" description="Helical" evidence="8">
    <location>
        <begin position="374"/>
        <end position="395"/>
    </location>
</feature>
<dbReference type="Gene3D" id="1.20.81.30">
    <property type="entry name" value="Type II secretion system (T2SS), domain F"/>
    <property type="match status" value="2"/>
</dbReference>
<dbReference type="InterPro" id="IPR003004">
    <property type="entry name" value="GspF/PilC"/>
</dbReference>
<dbReference type="GO" id="GO:0005886">
    <property type="term" value="C:plasma membrane"/>
    <property type="evidence" value="ECO:0007669"/>
    <property type="project" value="UniProtKB-SubCell"/>
</dbReference>
<name>A0A0G0K9F8_9BACT</name>
<feature type="domain" description="Type II secretion system protein GspF" evidence="9">
    <location>
        <begin position="270"/>
        <end position="393"/>
    </location>
</feature>
<organism evidence="10 11">
    <name type="scientific">Candidatus Woesebacteria bacterium GW2011_GWA1_37_7</name>
    <dbReference type="NCBI Taxonomy" id="1618545"/>
    <lineage>
        <taxon>Bacteria</taxon>
        <taxon>Candidatus Woeseibacteriota</taxon>
    </lineage>
</organism>
<evidence type="ECO:0000256" key="7">
    <source>
        <dbReference type="ARBA" id="ARBA00023136"/>
    </source>
</evidence>